<evidence type="ECO:0000259" key="1">
    <source>
        <dbReference type="Pfam" id="PF12867"/>
    </source>
</evidence>
<evidence type="ECO:0000313" key="2">
    <source>
        <dbReference type="EMBL" id="PTQ98063.1"/>
    </source>
</evidence>
<dbReference type="OrthoDB" id="948294at2"/>
<comment type="caution">
    <text evidence="2">The sequence shown here is derived from an EMBL/GenBank/DDBJ whole genome shotgun (WGS) entry which is preliminary data.</text>
</comment>
<feature type="domain" description="DinB-like" evidence="1">
    <location>
        <begin position="18"/>
        <end position="155"/>
    </location>
</feature>
<keyword evidence="3" id="KW-1185">Reference proteome</keyword>
<organism evidence="2 3">
    <name type="scientific">Mucilaginibacter yixingensis</name>
    <dbReference type="NCBI Taxonomy" id="1295612"/>
    <lineage>
        <taxon>Bacteria</taxon>
        <taxon>Pseudomonadati</taxon>
        <taxon>Bacteroidota</taxon>
        <taxon>Sphingobacteriia</taxon>
        <taxon>Sphingobacteriales</taxon>
        <taxon>Sphingobacteriaceae</taxon>
        <taxon>Mucilaginibacter</taxon>
    </lineage>
</organism>
<proteinExistence type="predicted"/>
<dbReference type="AlphaFoldDB" id="A0A2T5JB15"/>
<dbReference type="Proteomes" id="UP000244168">
    <property type="component" value="Unassembled WGS sequence"/>
</dbReference>
<evidence type="ECO:0000313" key="3">
    <source>
        <dbReference type="Proteomes" id="UP000244168"/>
    </source>
</evidence>
<dbReference type="RefSeq" id="WP_107828250.1">
    <property type="nucleotide sequence ID" value="NZ_CP160205.1"/>
</dbReference>
<dbReference type="Gene3D" id="1.20.120.450">
    <property type="entry name" value="dinb family like domain"/>
    <property type="match status" value="1"/>
</dbReference>
<dbReference type="InterPro" id="IPR024775">
    <property type="entry name" value="DinB-like"/>
</dbReference>
<gene>
    <name evidence="2" type="ORF">C8P68_103223</name>
</gene>
<reference evidence="2 3" key="1">
    <citation type="submission" date="2018-04" db="EMBL/GenBank/DDBJ databases">
        <title>Genomic Encyclopedia of Archaeal and Bacterial Type Strains, Phase II (KMG-II): from individual species to whole genera.</title>
        <authorList>
            <person name="Goeker M."/>
        </authorList>
    </citation>
    <scope>NUCLEOTIDE SEQUENCE [LARGE SCALE GENOMIC DNA]</scope>
    <source>
        <strain evidence="2 3">DSM 26809</strain>
    </source>
</reference>
<accession>A0A2T5JB15</accession>
<dbReference type="Pfam" id="PF12867">
    <property type="entry name" value="DinB_2"/>
    <property type="match status" value="1"/>
</dbReference>
<dbReference type="EMBL" id="QAOQ01000003">
    <property type="protein sequence ID" value="PTQ98063.1"/>
    <property type="molecule type" value="Genomic_DNA"/>
</dbReference>
<dbReference type="SUPFAM" id="SSF109854">
    <property type="entry name" value="DinB/YfiT-like putative metalloenzymes"/>
    <property type="match status" value="1"/>
</dbReference>
<name>A0A2T5JB15_9SPHI</name>
<sequence length="159" mass="18507">MEQQQLFITMVLNTWNLHISRTEKFFFDQPDEILLKPIAPGKNRPVYLLGHLVAVHDMMAEIMGIGGRKYQHLDNDFIKNPDGSAVDQYSLDILKQNWKEVHQKLAELFGTLQPEDWFKRHNSVSEEDFAKDPTRNRLNLVINRTTHVAYHLGQLKLVG</sequence>
<protein>
    <submittedName>
        <fullName evidence="2">DinB family protein</fullName>
    </submittedName>
</protein>
<dbReference type="InterPro" id="IPR034660">
    <property type="entry name" value="DinB/YfiT-like"/>
</dbReference>